<organism evidence="2 3">
    <name type="scientific">Grimontia celer</name>
    <dbReference type="NCBI Taxonomy" id="1796497"/>
    <lineage>
        <taxon>Bacteria</taxon>
        <taxon>Pseudomonadati</taxon>
        <taxon>Pseudomonadota</taxon>
        <taxon>Gammaproteobacteria</taxon>
        <taxon>Vibrionales</taxon>
        <taxon>Vibrionaceae</taxon>
        <taxon>Grimontia</taxon>
    </lineage>
</organism>
<feature type="domain" description="Lon N-terminal" evidence="1">
    <location>
        <begin position="1"/>
        <end position="182"/>
    </location>
</feature>
<dbReference type="PANTHER" id="PTHR46732:SF8">
    <property type="entry name" value="ATP-DEPENDENT PROTEASE LA (LON) DOMAIN PROTEIN"/>
    <property type="match status" value="1"/>
</dbReference>
<dbReference type="PROSITE" id="PS51787">
    <property type="entry name" value="LON_N"/>
    <property type="match status" value="1"/>
</dbReference>
<accession>A0A128EZ56</accession>
<evidence type="ECO:0000313" key="2">
    <source>
        <dbReference type="EMBL" id="CZF79286.1"/>
    </source>
</evidence>
<dbReference type="STRING" id="1796497.GCE9029_01374"/>
<dbReference type="Gene3D" id="1.10.4060.10">
    <property type="entry name" value="BPP1347 like domain"/>
    <property type="match status" value="1"/>
</dbReference>
<name>A0A128EZ56_9GAMM</name>
<protein>
    <submittedName>
        <fullName evidence="2">ATP-dependent protease La (LON) domain protein</fullName>
    </submittedName>
</protein>
<dbReference type="Pfam" id="PF02190">
    <property type="entry name" value="LON_substr_bdg"/>
    <property type="match status" value="1"/>
</dbReference>
<keyword evidence="3" id="KW-1185">Reference proteome</keyword>
<evidence type="ECO:0000313" key="3">
    <source>
        <dbReference type="Proteomes" id="UP000071641"/>
    </source>
</evidence>
<dbReference type="SUPFAM" id="SSF88697">
    <property type="entry name" value="PUA domain-like"/>
    <property type="match status" value="1"/>
</dbReference>
<dbReference type="EMBL" id="FIZX01000001">
    <property type="protein sequence ID" value="CZF79286.1"/>
    <property type="molecule type" value="Genomic_DNA"/>
</dbReference>
<reference evidence="3" key="1">
    <citation type="submission" date="2016-02" db="EMBL/GenBank/DDBJ databases">
        <authorList>
            <person name="Rodrigo-Torres Lidia"/>
            <person name="Arahal R.David."/>
        </authorList>
    </citation>
    <scope>NUCLEOTIDE SEQUENCE [LARGE SCALE GENOMIC DNA]</scope>
    <source>
        <strain evidence="3">CECT 9029</strain>
    </source>
</reference>
<dbReference type="InterPro" id="IPR003111">
    <property type="entry name" value="Lon_prtase_N"/>
</dbReference>
<keyword evidence="2" id="KW-0378">Hydrolase</keyword>
<sequence length="183" mass="20787">MHLGLFPLPLFLLPGGVTKLRIFEPRYVRLVKESMASDSGFVLAMKDGDAICRFGTHVKIVDFETLPDGLLGITIRGLSRVKLDNIGQEEDGLWIGDAEALPDWNEVEVAGVLGEALENLFDAHPEHASQYHSEKQFDDMLWVCQRWLEILPLANNQRQWFLAQQDLQEAKQFISLLLTEEKI</sequence>
<proteinExistence type="predicted"/>
<dbReference type="Proteomes" id="UP000071641">
    <property type="component" value="Unassembled WGS sequence"/>
</dbReference>
<dbReference type="InterPro" id="IPR015947">
    <property type="entry name" value="PUA-like_sf"/>
</dbReference>
<dbReference type="InterPro" id="IPR046336">
    <property type="entry name" value="Lon_prtase_N_sf"/>
</dbReference>
<dbReference type="GO" id="GO:0006508">
    <property type="term" value="P:proteolysis"/>
    <property type="evidence" value="ECO:0007669"/>
    <property type="project" value="UniProtKB-KW"/>
</dbReference>
<dbReference type="Gene3D" id="2.30.130.40">
    <property type="entry name" value="LON domain-like"/>
    <property type="match status" value="1"/>
</dbReference>
<dbReference type="SMART" id="SM00464">
    <property type="entry name" value="LON"/>
    <property type="match status" value="1"/>
</dbReference>
<dbReference type="AlphaFoldDB" id="A0A128EZ56"/>
<evidence type="ECO:0000259" key="1">
    <source>
        <dbReference type="PROSITE" id="PS51787"/>
    </source>
</evidence>
<dbReference type="PANTHER" id="PTHR46732">
    <property type="entry name" value="ATP-DEPENDENT PROTEASE LA (LON) DOMAIN PROTEIN"/>
    <property type="match status" value="1"/>
</dbReference>
<dbReference type="OrthoDB" id="8558970at2"/>
<dbReference type="RefSeq" id="WP_062662013.1">
    <property type="nucleotide sequence ID" value="NZ_FIZX01000001.1"/>
</dbReference>
<dbReference type="GO" id="GO:0008233">
    <property type="term" value="F:peptidase activity"/>
    <property type="evidence" value="ECO:0007669"/>
    <property type="project" value="UniProtKB-KW"/>
</dbReference>
<keyword evidence="2" id="KW-0645">Protease</keyword>
<gene>
    <name evidence="2" type="ORF">GCE9029_01374</name>
</gene>